<comment type="caution">
    <text evidence="4">The sequence shown here is derived from an EMBL/GenBank/DDBJ whole genome shotgun (WGS) entry which is preliminary data.</text>
</comment>
<dbReference type="InterPro" id="IPR047618">
    <property type="entry name" value="QOR-like"/>
</dbReference>
<organism evidence="4 5">
    <name type="scientific">Mesorhizobium vachelliae</name>
    <dbReference type="NCBI Taxonomy" id="3072309"/>
    <lineage>
        <taxon>Bacteria</taxon>
        <taxon>Pseudomonadati</taxon>
        <taxon>Pseudomonadota</taxon>
        <taxon>Alphaproteobacteria</taxon>
        <taxon>Hyphomicrobiales</taxon>
        <taxon>Phyllobacteriaceae</taxon>
        <taxon>Mesorhizobium</taxon>
    </lineage>
</organism>
<dbReference type="SMART" id="SM00829">
    <property type="entry name" value="PKS_ER"/>
    <property type="match status" value="1"/>
</dbReference>
<dbReference type="RefSeq" id="WP_320249961.1">
    <property type="nucleotide sequence ID" value="NZ_JAVIIQ010000007.1"/>
</dbReference>
<dbReference type="EMBL" id="JAVIIQ010000007">
    <property type="protein sequence ID" value="MDX8533220.1"/>
    <property type="molecule type" value="Genomic_DNA"/>
</dbReference>
<dbReference type="CDD" id="cd07821">
    <property type="entry name" value="PYR_PYL_RCAR_like"/>
    <property type="match status" value="1"/>
</dbReference>
<dbReference type="InterPro" id="IPR020843">
    <property type="entry name" value="ER"/>
</dbReference>
<dbReference type="Pfam" id="PF10604">
    <property type="entry name" value="Polyketide_cyc2"/>
    <property type="match status" value="1"/>
</dbReference>
<dbReference type="InterPro" id="IPR013149">
    <property type="entry name" value="ADH-like_C"/>
</dbReference>
<evidence type="ECO:0000256" key="2">
    <source>
        <dbReference type="ARBA" id="ARBA00023002"/>
    </source>
</evidence>
<dbReference type="Gene3D" id="3.90.180.10">
    <property type="entry name" value="Medium-chain alcohol dehydrogenases, catalytic domain"/>
    <property type="match status" value="1"/>
</dbReference>
<evidence type="ECO:0000256" key="1">
    <source>
        <dbReference type="ARBA" id="ARBA00022857"/>
    </source>
</evidence>
<dbReference type="InterPro" id="IPR002364">
    <property type="entry name" value="Quin_OxRdtase/zeta-crystal_CS"/>
</dbReference>
<evidence type="ECO:0000313" key="4">
    <source>
        <dbReference type="EMBL" id="MDX8533220.1"/>
    </source>
</evidence>
<keyword evidence="1" id="KW-0521">NADP</keyword>
<dbReference type="InterPro" id="IPR036291">
    <property type="entry name" value="NAD(P)-bd_dom_sf"/>
</dbReference>
<reference evidence="4 5" key="1">
    <citation type="submission" date="2023-08" db="EMBL/GenBank/DDBJ databases">
        <title>Implementing the SeqCode for naming new Mesorhizobium species isolated from Vachellia karroo root nodules.</title>
        <authorList>
            <person name="Van Lill M."/>
        </authorList>
    </citation>
    <scope>NUCLEOTIDE SEQUENCE [LARGE SCALE GENOMIC DNA]</scope>
    <source>
        <strain evidence="4 5">VK25D</strain>
    </source>
</reference>
<name>A0ABU5A691_9HYPH</name>
<keyword evidence="2" id="KW-0560">Oxidoreductase</keyword>
<dbReference type="Gene3D" id="3.40.50.720">
    <property type="entry name" value="NAD(P)-binding Rossmann-like Domain"/>
    <property type="match status" value="1"/>
</dbReference>
<evidence type="ECO:0000313" key="5">
    <source>
        <dbReference type="Proteomes" id="UP001285154"/>
    </source>
</evidence>
<dbReference type="SUPFAM" id="SSF51735">
    <property type="entry name" value="NAD(P)-binding Rossmann-fold domains"/>
    <property type="match status" value="1"/>
</dbReference>
<accession>A0ABU5A691</accession>
<dbReference type="InterPro" id="IPR023393">
    <property type="entry name" value="START-like_dom_sf"/>
</dbReference>
<gene>
    <name evidence="4" type="ORF">RFM42_19680</name>
</gene>
<dbReference type="SUPFAM" id="SSF50129">
    <property type="entry name" value="GroES-like"/>
    <property type="match status" value="1"/>
</dbReference>
<dbReference type="Gene3D" id="3.30.530.20">
    <property type="match status" value="1"/>
</dbReference>
<dbReference type="InterPro" id="IPR011032">
    <property type="entry name" value="GroES-like_sf"/>
</dbReference>
<evidence type="ECO:0000259" key="3">
    <source>
        <dbReference type="SMART" id="SM00829"/>
    </source>
</evidence>
<dbReference type="CDD" id="cd05286">
    <property type="entry name" value="QOR2"/>
    <property type="match status" value="1"/>
</dbReference>
<dbReference type="InterPro" id="IPR013154">
    <property type="entry name" value="ADH-like_N"/>
</dbReference>
<dbReference type="PANTHER" id="PTHR48106:SF13">
    <property type="entry name" value="QUINONE OXIDOREDUCTASE-RELATED"/>
    <property type="match status" value="1"/>
</dbReference>
<dbReference type="PANTHER" id="PTHR48106">
    <property type="entry name" value="QUINONE OXIDOREDUCTASE PIG3-RELATED"/>
    <property type="match status" value="1"/>
</dbReference>
<feature type="domain" description="Enoyl reductase (ER)" evidence="3">
    <location>
        <begin position="198"/>
        <end position="509"/>
    </location>
</feature>
<keyword evidence="5" id="KW-1185">Reference proteome</keyword>
<dbReference type="InterPro" id="IPR019587">
    <property type="entry name" value="Polyketide_cyclase/dehydratase"/>
</dbReference>
<dbReference type="PROSITE" id="PS01162">
    <property type="entry name" value="QOR_ZETA_CRYSTAL"/>
    <property type="match status" value="1"/>
</dbReference>
<proteinExistence type="predicted"/>
<sequence length="524" mass="56606">MVQVRQSTIIDAPIEEVWAILRDFNGHDRWHPAIASSKIDGGEPADAVGAVRHFRLADGGELREQLLALSDKDRRLSYCLLEAPLPLMGYVASIRLKPVTDGNATFWEWRSEFHPPAHRRDELVKLVAEDIYRAGFAAIRNLLGRRNVATPNDARPSPAIMPLRPTGVAPRSIPAPSILAPSLGTKETTRAILVERYGGPDMLQLKEIALPLPAPDEVRIRHTAIGVNFIDVYCRTGFFDLLQPPGVPGMEAAGVIEAVGSAISGLSVGDRVAYACPPVGAYAERRNMTADLLVRLSDDISDETAAASLLKGVTASFLLHDIHAVRPGEVVLIHAAAGGIGQLLVQWARHLGATVIATVSSDDKARIAERLGAHHVVVYSREDFAEAVMRLTAGAGANVIYDAVGVDTFAGSLAALAVRGHLVSFGQASGPVGAWDIDRLASKSITISRPNYAHYTDMPEKLAPHVDRFFAALRQRAVRVGQPASYDLAQAADAHRDLEARRTSGALVLLPWPRIKPPVRLSER</sequence>
<dbReference type="SUPFAM" id="SSF55961">
    <property type="entry name" value="Bet v1-like"/>
    <property type="match status" value="1"/>
</dbReference>
<dbReference type="Proteomes" id="UP001285154">
    <property type="component" value="Unassembled WGS sequence"/>
</dbReference>
<dbReference type="Pfam" id="PF00107">
    <property type="entry name" value="ADH_zinc_N"/>
    <property type="match status" value="1"/>
</dbReference>
<protein>
    <submittedName>
        <fullName evidence="4">Zinc-binding dehydrogenase</fullName>
    </submittedName>
</protein>
<dbReference type="Pfam" id="PF08240">
    <property type="entry name" value="ADH_N"/>
    <property type="match status" value="1"/>
</dbReference>